<sequence length="137" mass="16090">MDVKTTFLNGLMKEKVYMSQPDGFVDPDFPDHIYRLRKDLYGLKQASRAWYEKFSSFLIENHFTKGILDLTLFTRRHGDDILLVQVYVDDITFGSTNPHFSNRFAKLMKFNFEMSIMGEMKFFLGLHIHQSSCGIFI</sequence>
<gene>
    <name evidence="2" type="ORF">Tco_1070391</name>
</gene>
<protein>
    <submittedName>
        <fullName evidence="2">Retrovirus-related pol polyprotein from transposon TNT 1-94</fullName>
    </submittedName>
</protein>
<organism evidence="2 3">
    <name type="scientific">Tanacetum coccineum</name>
    <dbReference type="NCBI Taxonomy" id="301880"/>
    <lineage>
        <taxon>Eukaryota</taxon>
        <taxon>Viridiplantae</taxon>
        <taxon>Streptophyta</taxon>
        <taxon>Embryophyta</taxon>
        <taxon>Tracheophyta</taxon>
        <taxon>Spermatophyta</taxon>
        <taxon>Magnoliopsida</taxon>
        <taxon>eudicotyledons</taxon>
        <taxon>Gunneridae</taxon>
        <taxon>Pentapetalae</taxon>
        <taxon>asterids</taxon>
        <taxon>campanulids</taxon>
        <taxon>Asterales</taxon>
        <taxon>Asteraceae</taxon>
        <taxon>Asteroideae</taxon>
        <taxon>Anthemideae</taxon>
        <taxon>Anthemidinae</taxon>
        <taxon>Tanacetum</taxon>
    </lineage>
</organism>
<evidence type="ECO:0000259" key="1">
    <source>
        <dbReference type="Pfam" id="PF07727"/>
    </source>
</evidence>
<name>A0ABQ5HLJ2_9ASTR</name>
<reference evidence="2" key="1">
    <citation type="journal article" date="2022" name="Int. J. Mol. Sci.">
        <title>Draft Genome of Tanacetum Coccineum: Genomic Comparison of Closely Related Tanacetum-Family Plants.</title>
        <authorList>
            <person name="Yamashiro T."/>
            <person name="Shiraishi A."/>
            <person name="Nakayama K."/>
            <person name="Satake H."/>
        </authorList>
    </citation>
    <scope>NUCLEOTIDE SEQUENCE</scope>
</reference>
<dbReference type="Proteomes" id="UP001151760">
    <property type="component" value="Unassembled WGS sequence"/>
</dbReference>
<reference evidence="2" key="2">
    <citation type="submission" date="2022-01" db="EMBL/GenBank/DDBJ databases">
        <authorList>
            <person name="Yamashiro T."/>
            <person name="Shiraishi A."/>
            <person name="Satake H."/>
            <person name="Nakayama K."/>
        </authorList>
    </citation>
    <scope>NUCLEOTIDE SEQUENCE</scope>
</reference>
<dbReference type="InterPro" id="IPR013103">
    <property type="entry name" value="RVT_2"/>
</dbReference>
<comment type="caution">
    <text evidence="2">The sequence shown here is derived from an EMBL/GenBank/DDBJ whole genome shotgun (WGS) entry which is preliminary data.</text>
</comment>
<dbReference type="InterPro" id="IPR043502">
    <property type="entry name" value="DNA/RNA_pol_sf"/>
</dbReference>
<dbReference type="EMBL" id="BQNB010019752">
    <property type="protein sequence ID" value="GJT88674.1"/>
    <property type="molecule type" value="Genomic_DNA"/>
</dbReference>
<accession>A0ABQ5HLJ2</accession>
<keyword evidence="3" id="KW-1185">Reference proteome</keyword>
<dbReference type="SUPFAM" id="SSF56672">
    <property type="entry name" value="DNA/RNA polymerases"/>
    <property type="match status" value="1"/>
</dbReference>
<feature type="non-terminal residue" evidence="2">
    <location>
        <position position="137"/>
    </location>
</feature>
<dbReference type="Pfam" id="PF07727">
    <property type="entry name" value="RVT_2"/>
    <property type="match status" value="1"/>
</dbReference>
<feature type="domain" description="Reverse transcriptase Ty1/copia-type" evidence="1">
    <location>
        <begin position="1"/>
        <end position="135"/>
    </location>
</feature>
<evidence type="ECO:0000313" key="2">
    <source>
        <dbReference type="EMBL" id="GJT88674.1"/>
    </source>
</evidence>
<proteinExistence type="predicted"/>
<evidence type="ECO:0000313" key="3">
    <source>
        <dbReference type="Proteomes" id="UP001151760"/>
    </source>
</evidence>